<evidence type="ECO:0000256" key="5">
    <source>
        <dbReference type="ARBA" id="ARBA00022729"/>
    </source>
</evidence>
<dbReference type="RefSeq" id="WP_125017733.1">
    <property type="nucleotide sequence ID" value="NZ_RQVQ01000007.1"/>
</dbReference>
<comment type="similarity">
    <text evidence="10 11">Belongs to the TonB-dependent receptor family.</text>
</comment>
<dbReference type="Gene3D" id="2.40.170.20">
    <property type="entry name" value="TonB-dependent receptor, beta-barrel domain"/>
    <property type="match status" value="1"/>
</dbReference>
<name>A0A3P3WH59_9FLAO</name>
<evidence type="ECO:0000259" key="13">
    <source>
        <dbReference type="Pfam" id="PF00593"/>
    </source>
</evidence>
<dbReference type="AlphaFoldDB" id="A0A3P3WH59"/>
<dbReference type="InterPro" id="IPR012910">
    <property type="entry name" value="Plug_dom"/>
</dbReference>
<evidence type="ECO:0000256" key="3">
    <source>
        <dbReference type="ARBA" id="ARBA00022452"/>
    </source>
</evidence>
<reference evidence="15 16" key="1">
    <citation type="submission" date="2018-11" db="EMBL/GenBank/DDBJ databases">
        <title>Flavobacterium sp. nov., YIM 102701-2 draft genome.</title>
        <authorList>
            <person name="Li G."/>
            <person name="Jiang Y."/>
        </authorList>
    </citation>
    <scope>NUCLEOTIDE SEQUENCE [LARGE SCALE GENOMIC DNA]</scope>
    <source>
        <strain evidence="15 16">YIM 102701-2</strain>
    </source>
</reference>
<feature type="domain" description="TonB-dependent receptor-like beta-barrel" evidence="13">
    <location>
        <begin position="222"/>
        <end position="588"/>
    </location>
</feature>
<evidence type="ECO:0000256" key="10">
    <source>
        <dbReference type="PROSITE-ProRule" id="PRU01360"/>
    </source>
</evidence>
<dbReference type="OrthoDB" id="9758472at2"/>
<keyword evidence="2 10" id="KW-0813">Transport</keyword>
<dbReference type="InterPro" id="IPR036942">
    <property type="entry name" value="Beta-barrel_TonB_sf"/>
</dbReference>
<proteinExistence type="inferred from homology"/>
<comment type="caution">
    <text evidence="15">The sequence shown here is derived from an EMBL/GenBank/DDBJ whole genome shotgun (WGS) entry which is preliminary data.</text>
</comment>
<keyword evidence="7 10" id="KW-0472">Membrane</keyword>
<dbReference type="PROSITE" id="PS52016">
    <property type="entry name" value="TONB_DEPENDENT_REC_3"/>
    <property type="match status" value="1"/>
</dbReference>
<organism evidence="15 16">
    <name type="scientific">Paenimyroides tangerinum</name>
    <dbReference type="NCBI Taxonomy" id="2488728"/>
    <lineage>
        <taxon>Bacteria</taxon>
        <taxon>Pseudomonadati</taxon>
        <taxon>Bacteroidota</taxon>
        <taxon>Flavobacteriia</taxon>
        <taxon>Flavobacteriales</taxon>
        <taxon>Flavobacteriaceae</taxon>
        <taxon>Paenimyroides</taxon>
    </lineage>
</organism>
<dbReference type="InterPro" id="IPR037066">
    <property type="entry name" value="Plug_dom_sf"/>
</dbReference>
<dbReference type="Gene3D" id="2.170.130.10">
    <property type="entry name" value="TonB-dependent receptor, plug domain"/>
    <property type="match status" value="1"/>
</dbReference>
<dbReference type="InterPro" id="IPR000531">
    <property type="entry name" value="Beta-barrel_TonB"/>
</dbReference>
<dbReference type="InterPro" id="IPR039426">
    <property type="entry name" value="TonB-dep_rcpt-like"/>
</dbReference>
<gene>
    <name evidence="15" type="ORF">EG240_04150</name>
</gene>
<evidence type="ECO:0000313" key="15">
    <source>
        <dbReference type="EMBL" id="RRJ91983.1"/>
    </source>
</evidence>
<feature type="signal peptide" evidence="12">
    <location>
        <begin position="1"/>
        <end position="17"/>
    </location>
</feature>
<sequence length="616" mass="70635">MKRAILCALFLPFVMQAQENENTLDELIIQNNRISIPFTEQNRNVSVITAEEIKVLPAKSINELLTYVSGVDIRQRGPFGTQADVSIDGGSFEQTLILLNGVRISDHQTAHNSLNIPIPTEAIERIEILKGPAARIYGVNSLTGAINIVTRRPIDNSFYANVFAGTNFKKNKEETNEIFNGRGIQLGFTLAKEKFQHQLFGSHESGSGYRYNTAYHNNKVFYQADFQANDNNNFNLLAGYTNSNFGANGFYASPGDKEAKEIVQTVMFAVQSKHRLSDNFVLLPQIGYRYNYDDYRYFRHKLDVARSQHYSNSLNAQLNANYQVNYGEFGFGVEGRYEQINSSNIGNHERENFGFYAEFRTQEIENIDFTIGAYTNYNSVFGWQVFPGLDFSYLIQPDFKFIASAGTSQRIPSFTDLYLDQRPGNIGNSNLISEKAIQYEGGFKFEDEKFKAKAIVFYRDINDFIDWTRLSADVPWQANNVGSLRTTGINASFDYRLKADKNDWKFKLAYTYLSPKMEGLAEDNSSKYKIENFRHQLVNIIQWSNSNWSALIANRYNERISYKDYFLTDLRVSYQYKKFNYYVDAQNIFDKTYIEAGAVPMPGRWFSIGIKFNGVL</sequence>
<evidence type="ECO:0000313" key="16">
    <source>
        <dbReference type="Proteomes" id="UP000275719"/>
    </source>
</evidence>
<dbReference type="GO" id="GO:0044718">
    <property type="term" value="P:siderophore transmembrane transport"/>
    <property type="evidence" value="ECO:0007669"/>
    <property type="project" value="TreeGrafter"/>
</dbReference>
<feature type="chain" id="PRO_5018089438" evidence="12">
    <location>
        <begin position="18"/>
        <end position="616"/>
    </location>
</feature>
<dbReference type="EMBL" id="RQVQ01000007">
    <property type="protein sequence ID" value="RRJ91983.1"/>
    <property type="molecule type" value="Genomic_DNA"/>
</dbReference>
<feature type="domain" description="TonB-dependent receptor plug" evidence="14">
    <location>
        <begin position="41"/>
        <end position="144"/>
    </location>
</feature>
<dbReference type="Pfam" id="PF07715">
    <property type="entry name" value="Plug"/>
    <property type="match status" value="1"/>
</dbReference>
<evidence type="ECO:0000259" key="14">
    <source>
        <dbReference type="Pfam" id="PF07715"/>
    </source>
</evidence>
<dbReference type="Proteomes" id="UP000275719">
    <property type="component" value="Unassembled WGS sequence"/>
</dbReference>
<keyword evidence="5 12" id="KW-0732">Signal</keyword>
<evidence type="ECO:0000256" key="8">
    <source>
        <dbReference type="ARBA" id="ARBA00023170"/>
    </source>
</evidence>
<dbReference type="PANTHER" id="PTHR30069:SF29">
    <property type="entry name" value="HEMOGLOBIN AND HEMOGLOBIN-HAPTOGLOBIN-BINDING PROTEIN 1-RELATED"/>
    <property type="match status" value="1"/>
</dbReference>
<comment type="subcellular location">
    <subcellularLocation>
        <location evidence="1 10">Cell outer membrane</location>
        <topology evidence="1 10">Multi-pass membrane protein</topology>
    </subcellularLocation>
</comment>
<keyword evidence="6 11" id="KW-0798">TonB box</keyword>
<protein>
    <submittedName>
        <fullName evidence="15">TonB-dependent receptor</fullName>
    </submittedName>
</protein>
<dbReference type="SUPFAM" id="SSF56935">
    <property type="entry name" value="Porins"/>
    <property type="match status" value="1"/>
</dbReference>
<dbReference type="GO" id="GO:0015344">
    <property type="term" value="F:siderophore uptake transmembrane transporter activity"/>
    <property type="evidence" value="ECO:0007669"/>
    <property type="project" value="TreeGrafter"/>
</dbReference>
<keyword evidence="3 10" id="KW-1134">Transmembrane beta strand</keyword>
<evidence type="ECO:0000256" key="9">
    <source>
        <dbReference type="ARBA" id="ARBA00023237"/>
    </source>
</evidence>
<evidence type="ECO:0000256" key="6">
    <source>
        <dbReference type="ARBA" id="ARBA00023077"/>
    </source>
</evidence>
<keyword evidence="16" id="KW-1185">Reference proteome</keyword>
<evidence type="ECO:0000256" key="2">
    <source>
        <dbReference type="ARBA" id="ARBA00022448"/>
    </source>
</evidence>
<keyword evidence="8 15" id="KW-0675">Receptor</keyword>
<evidence type="ECO:0000256" key="4">
    <source>
        <dbReference type="ARBA" id="ARBA00022692"/>
    </source>
</evidence>
<evidence type="ECO:0000256" key="1">
    <source>
        <dbReference type="ARBA" id="ARBA00004571"/>
    </source>
</evidence>
<evidence type="ECO:0000256" key="7">
    <source>
        <dbReference type="ARBA" id="ARBA00023136"/>
    </source>
</evidence>
<dbReference type="PANTHER" id="PTHR30069">
    <property type="entry name" value="TONB-DEPENDENT OUTER MEMBRANE RECEPTOR"/>
    <property type="match status" value="1"/>
</dbReference>
<evidence type="ECO:0000256" key="11">
    <source>
        <dbReference type="RuleBase" id="RU003357"/>
    </source>
</evidence>
<evidence type="ECO:0000256" key="12">
    <source>
        <dbReference type="SAM" id="SignalP"/>
    </source>
</evidence>
<keyword evidence="9 10" id="KW-0998">Cell outer membrane</keyword>
<dbReference type="Pfam" id="PF00593">
    <property type="entry name" value="TonB_dep_Rec_b-barrel"/>
    <property type="match status" value="1"/>
</dbReference>
<dbReference type="GO" id="GO:0009279">
    <property type="term" value="C:cell outer membrane"/>
    <property type="evidence" value="ECO:0007669"/>
    <property type="project" value="UniProtKB-SubCell"/>
</dbReference>
<accession>A0A3P3WH59</accession>
<dbReference type="CDD" id="cd01347">
    <property type="entry name" value="ligand_gated_channel"/>
    <property type="match status" value="1"/>
</dbReference>
<keyword evidence="4 10" id="KW-0812">Transmembrane</keyword>